<dbReference type="AlphaFoldDB" id="A0A2P2LVB6"/>
<proteinExistence type="predicted"/>
<organism evidence="2">
    <name type="scientific">Rhizophora mucronata</name>
    <name type="common">Asiatic mangrove</name>
    <dbReference type="NCBI Taxonomy" id="61149"/>
    <lineage>
        <taxon>Eukaryota</taxon>
        <taxon>Viridiplantae</taxon>
        <taxon>Streptophyta</taxon>
        <taxon>Embryophyta</taxon>
        <taxon>Tracheophyta</taxon>
        <taxon>Spermatophyta</taxon>
        <taxon>Magnoliopsida</taxon>
        <taxon>eudicotyledons</taxon>
        <taxon>Gunneridae</taxon>
        <taxon>Pentapetalae</taxon>
        <taxon>rosids</taxon>
        <taxon>fabids</taxon>
        <taxon>Malpighiales</taxon>
        <taxon>Rhizophoraceae</taxon>
        <taxon>Rhizophora</taxon>
    </lineage>
</organism>
<sequence length="26" mass="2544">MTLTPSCKLPGKSGASPKARRGVGGS</sequence>
<reference evidence="2" key="1">
    <citation type="submission" date="2018-02" db="EMBL/GenBank/DDBJ databases">
        <title>Rhizophora mucronata_Transcriptome.</title>
        <authorList>
            <person name="Meera S.P."/>
            <person name="Sreeshan A."/>
            <person name="Augustine A."/>
        </authorList>
    </citation>
    <scope>NUCLEOTIDE SEQUENCE</scope>
    <source>
        <tissue evidence="2">Leaf</tissue>
    </source>
</reference>
<accession>A0A2P2LVB6</accession>
<protein>
    <submittedName>
        <fullName evidence="2">Uncharacterized protein MANES_02G075000</fullName>
    </submittedName>
</protein>
<dbReference type="EMBL" id="GGEC01041426">
    <property type="protein sequence ID" value="MBX21910.1"/>
    <property type="molecule type" value="Transcribed_RNA"/>
</dbReference>
<evidence type="ECO:0000313" key="2">
    <source>
        <dbReference type="EMBL" id="MBX21910.1"/>
    </source>
</evidence>
<evidence type="ECO:0000256" key="1">
    <source>
        <dbReference type="SAM" id="MobiDB-lite"/>
    </source>
</evidence>
<feature type="region of interest" description="Disordered" evidence="1">
    <location>
        <begin position="1"/>
        <end position="26"/>
    </location>
</feature>
<name>A0A2P2LVB6_RHIMU</name>